<dbReference type="Proteomes" id="UP000824130">
    <property type="component" value="Unassembled WGS sequence"/>
</dbReference>
<evidence type="ECO:0000313" key="1">
    <source>
        <dbReference type="EMBL" id="HIU96164.1"/>
    </source>
</evidence>
<comment type="caution">
    <text evidence="1">The sequence shown here is derived from an EMBL/GenBank/DDBJ whole genome shotgun (WGS) entry which is preliminary data.</text>
</comment>
<gene>
    <name evidence="1" type="ORF">IAD25_05560</name>
</gene>
<name>A0A9D1N6R0_9FIRM</name>
<organism evidence="1 2">
    <name type="scientific">Candidatus Allocopromorpha excrementipullorum</name>
    <dbReference type="NCBI Taxonomy" id="2840743"/>
    <lineage>
        <taxon>Bacteria</taxon>
        <taxon>Bacillati</taxon>
        <taxon>Bacillota</taxon>
        <taxon>Clostridia</taxon>
        <taxon>Eubacteriales</taxon>
        <taxon>Eubacteriaceae</taxon>
        <taxon>Eubacteriaceae incertae sedis</taxon>
        <taxon>Candidatus Allocopromorpha</taxon>
    </lineage>
</organism>
<reference evidence="1" key="2">
    <citation type="journal article" date="2021" name="PeerJ">
        <title>Extensive microbial diversity within the chicken gut microbiome revealed by metagenomics and culture.</title>
        <authorList>
            <person name="Gilroy R."/>
            <person name="Ravi A."/>
            <person name="Getino M."/>
            <person name="Pursley I."/>
            <person name="Horton D.L."/>
            <person name="Alikhan N.F."/>
            <person name="Baker D."/>
            <person name="Gharbi K."/>
            <person name="Hall N."/>
            <person name="Watson M."/>
            <person name="Adriaenssens E.M."/>
            <person name="Foster-Nyarko E."/>
            <person name="Jarju S."/>
            <person name="Secka A."/>
            <person name="Antonio M."/>
            <person name="Oren A."/>
            <person name="Chaudhuri R.R."/>
            <person name="La Ragione R."/>
            <person name="Hildebrand F."/>
            <person name="Pallen M.J."/>
        </authorList>
    </citation>
    <scope>NUCLEOTIDE SEQUENCE</scope>
    <source>
        <strain evidence="1">ChiSjej4B22-8349</strain>
    </source>
</reference>
<dbReference type="AlphaFoldDB" id="A0A9D1N6R0"/>
<accession>A0A9D1N6R0</accession>
<sequence>MYNQRTLIILARRERARIKKILEWMGHRRDELPVGSLKRNGKHYYRVFYEDGQKNHVMIPEGYSGKWALIDELRERRYISAAMPVLENNLRCIERFQKGFRVYDPQEISARLPQAYEGYDLRRICLPGDVDPQSWATECYECNGAYPEGKIYKSEGGVGTRSKAEADIATKLEQRGFSFRYEELIYVDDRVLAPDFSILYPTERRVKYWEHFGMMDDPEYAASAMDKICHYAENGIRVGDELILTWETRKRPLLFEQINMCIDRYLM</sequence>
<protein>
    <submittedName>
        <fullName evidence="1">Uncharacterized protein</fullName>
    </submittedName>
</protein>
<reference evidence="1" key="1">
    <citation type="submission" date="2020-10" db="EMBL/GenBank/DDBJ databases">
        <authorList>
            <person name="Gilroy R."/>
        </authorList>
    </citation>
    <scope>NUCLEOTIDE SEQUENCE</scope>
    <source>
        <strain evidence="1">ChiSjej4B22-8349</strain>
    </source>
</reference>
<proteinExistence type="predicted"/>
<evidence type="ECO:0000313" key="2">
    <source>
        <dbReference type="Proteomes" id="UP000824130"/>
    </source>
</evidence>
<dbReference type="EMBL" id="DVOB01000122">
    <property type="protein sequence ID" value="HIU96164.1"/>
    <property type="molecule type" value="Genomic_DNA"/>
</dbReference>